<feature type="compositionally biased region" description="Basic and acidic residues" evidence="1">
    <location>
        <begin position="489"/>
        <end position="499"/>
    </location>
</feature>
<feature type="transmembrane region" description="Helical" evidence="2">
    <location>
        <begin position="24"/>
        <end position="44"/>
    </location>
</feature>
<feature type="compositionally biased region" description="Polar residues" evidence="1">
    <location>
        <begin position="208"/>
        <end position="253"/>
    </location>
</feature>
<feature type="transmembrane region" description="Helical" evidence="2">
    <location>
        <begin position="86"/>
        <end position="108"/>
    </location>
</feature>
<evidence type="ECO:0000313" key="4">
    <source>
        <dbReference type="EMBL" id="CAD8447144.1"/>
    </source>
</evidence>
<feature type="compositionally biased region" description="Polar residues" evidence="1">
    <location>
        <begin position="524"/>
        <end position="533"/>
    </location>
</feature>
<keyword evidence="2" id="KW-0812">Transmembrane</keyword>
<feature type="transmembrane region" description="Helical" evidence="2">
    <location>
        <begin position="451"/>
        <end position="471"/>
    </location>
</feature>
<feature type="compositionally biased region" description="Basic and acidic residues" evidence="1">
    <location>
        <begin position="514"/>
        <end position="523"/>
    </location>
</feature>
<sequence length="597" mass="65518">MVLLSTTACFVHPRGFMSRNARTAWGVDVALVVLNAVFAVASAIQISRKPNPTSRTYLGGALALFSVGIVYNLGLPRGPVSSPWQLNVTLVRIASAVALWTVLQVAFSNTRALHASAKLCHRIPGYISVIYNIAFGLVVLSQLVAGIATVASDRRKYESISLLTQAVIILVLTPYLAWLLSSLRKSILSLERDFTMTRSSTDKRDAKTPTQRNSPITRSTLVGSSIPSNKVSESQINVSQTKLSSRASATIHATSRGMLPSRPPTLSRPPTNSTSPAIANLGSQAPSHLPSPAFICTPKWNWDANNISHDNLVENRDDMKNEVRIDLPRMLKKGTVPNPCATPGVVTPKTPRRRMIAGGISTSNPRTKRASLVVRPKKNAFADRRKLEARRYTNLRKKLARSILVLSFLGWLAGILSLYVGAQRANSDYSYSQWFKEVHDTESQPPPARDLMGISDALFGMYTFFLFWYGGGFKFKAAPKKGRSSSIIDDSKTTSKDNKQNANANSTEPTASRQTRDGFDSRFRTSLNLNTPSTKDRSNSKSLGNRYGISSRLTENFTRTGSASPSRPGSTVRMYRLSTLDRPETPLPRRMGKISGE</sequence>
<feature type="compositionally biased region" description="Polar residues" evidence="1">
    <location>
        <begin position="500"/>
        <end position="513"/>
    </location>
</feature>
<evidence type="ECO:0000256" key="2">
    <source>
        <dbReference type="SAM" id="Phobius"/>
    </source>
</evidence>
<feature type="transmembrane region" description="Helical" evidence="2">
    <location>
        <begin position="56"/>
        <end position="74"/>
    </location>
</feature>
<feature type="transmembrane region" description="Helical" evidence="2">
    <location>
        <begin position="129"/>
        <end position="148"/>
    </location>
</feature>
<feature type="transmembrane region" description="Helical" evidence="2">
    <location>
        <begin position="160"/>
        <end position="180"/>
    </location>
</feature>
<dbReference type="EMBL" id="HBEM01012857">
    <property type="protein sequence ID" value="CAD8447142.1"/>
    <property type="molecule type" value="Transcribed_RNA"/>
</dbReference>
<organism evidence="4">
    <name type="scientific">Amorphochlora amoebiformis</name>
    <dbReference type="NCBI Taxonomy" id="1561963"/>
    <lineage>
        <taxon>Eukaryota</taxon>
        <taxon>Sar</taxon>
        <taxon>Rhizaria</taxon>
        <taxon>Cercozoa</taxon>
        <taxon>Chlorarachniophyceae</taxon>
        <taxon>Amorphochlora</taxon>
    </lineage>
</organism>
<evidence type="ECO:0000256" key="1">
    <source>
        <dbReference type="SAM" id="MobiDB-lite"/>
    </source>
</evidence>
<accession>A0A6T6UGD3</accession>
<feature type="compositionally biased region" description="Basic and acidic residues" evidence="1">
    <location>
        <begin position="198"/>
        <end position="207"/>
    </location>
</feature>
<feature type="transmembrane region" description="Helical" evidence="2">
    <location>
        <begin position="399"/>
        <end position="422"/>
    </location>
</feature>
<keyword evidence="2" id="KW-0472">Membrane</keyword>
<reference evidence="4" key="1">
    <citation type="submission" date="2021-01" db="EMBL/GenBank/DDBJ databases">
        <authorList>
            <person name="Corre E."/>
            <person name="Pelletier E."/>
            <person name="Niang G."/>
            <person name="Scheremetjew M."/>
            <person name="Finn R."/>
            <person name="Kale V."/>
            <person name="Holt S."/>
            <person name="Cochrane G."/>
            <person name="Meng A."/>
            <person name="Brown T."/>
            <person name="Cohen L."/>
        </authorList>
    </citation>
    <scope>NUCLEOTIDE SEQUENCE</scope>
    <source>
        <strain evidence="4">CCMP2058</strain>
    </source>
</reference>
<gene>
    <name evidence="3" type="ORF">LAMO00422_LOCUS8947</name>
    <name evidence="4" type="ORF">LAMO00422_LOCUS8948</name>
</gene>
<name>A0A6T6UGD3_9EUKA</name>
<proteinExistence type="predicted"/>
<dbReference type="AlphaFoldDB" id="A0A6T6UGD3"/>
<feature type="compositionally biased region" description="Polar residues" evidence="1">
    <location>
        <begin position="551"/>
        <end position="569"/>
    </location>
</feature>
<keyword evidence="2" id="KW-1133">Transmembrane helix</keyword>
<evidence type="ECO:0000313" key="3">
    <source>
        <dbReference type="EMBL" id="CAD8447142.1"/>
    </source>
</evidence>
<dbReference type="EMBL" id="HBEM01012858">
    <property type="protein sequence ID" value="CAD8447144.1"/>
    <property type="molecule type" value="Transcribed_RNA"/>
</dbReference>
<feature type="region of interest" description="Disordered" evidence="1">
    <location>
        <begin position="198"/>
        <end position="285"/>
    </location>
</feature>
<feature type="region of interest" description="Disordered" evidence="1">
    <location>
        <begin position="477"/>
        <end position="597"/>
    </location>
</feature>
<protein>
    <submittedName>
        <fullName evidence="4">Uncharacterized protein</fullName>
    </submittedName>
</protein>